<dbReference type="InterPro" id="IPR047347">
    <property type="entry name" value="YvaQ-like_sensor"/>
</dbReference>
<dbReference type="Pfam" id="PF00015">
    <property type="entry name" value="MCPsignal"/>
    <property type="match status" value="1"/>
</dbReference>
<dbReference type="InterPro" id="IPR003660">
    <property type="entry name" value="HAMP_dom"/>
</dbReference>
<name>A0A0U9HZ35_9BACT</name>
<dbReference type="InterPro" id="IPR004089">
    <property type="entry name" value="MCPsignal_dom"/>
</dbReference>
<dbReference type="PANTHER" id="PTHR32089">
    <property type="entry name" value="METHYL-ACCEPTING CHEMOTAXIS PROTEIN MCPB"/>
    <property type="match status" value="1"/>
</dbReference>
<comment type="similarity">
    <text evidence="3">Belongs to the methyl-accepting chemotaxis (MCP) protein family.</text>
</comment>
<dbReference type="RefSeq" id="WP_059177217.1">
    <property type="nucleotide sequence ID" value="NZ_BCNO01000003.1"/>
</dbReference>
<dbReference type="AlphaFoldDB" id="A0A0U9HZ35"/>
<protein>
    <submittedName>
        <fullName evidence="9">Methyl-accepting chemotaxis protein</fullName>
    </submittedName>
</protein>
<feature type="domain" description="Methyl-accepting transducer" evidence="7">
    <location>
        <begin position="267"/>
        <end position="503"/>
    </location>
</feature>
<feature type="transmembrane region" description="Helical" evidence="6">
    <location>
        <begin position="187"/>
        <end position="208"/>
    </location>
</feature>
<evidence type="ECO:0000256" key="4">
    <source>
        <dbReference type="PROSITE-ProRule" id="PRU00284"/>
    </source>
</evidence>
<dbReference type="CDD" id="cd19411">
    <property type="entry name" value="MCP2201-like_sensor"/>
    <property type="match status" value="1"/>
</dbReference>
<feature type="domain" description="HAMP" evidence="8">
    <location>
        <begin position="210"/>
        <end position="262"/>
    </location>
</feature>
<dbReference type="Pfam" id="PF00672">
    <property type="entry name" value="HAMP"/>
    <property type="match status" value="1"/>
</dbReference>
<keyword evidence="10" id="KW-1185">Reference proteome</keyword>
<dbReference type="PRINTS" id="PR00260">
    <property type="entry name" value="CHEMTRNSDUCR"/>
</dbReference>
<keyword evidence="2 4" id="KW-0807">Transducer</keyword>
<dbReference type="CDD" id="cd11386">
    <property type="entry name" value="MCP_signal"/>
    <property type="match status" value="1"/>
</dbReference>
<dbReference type="SUPFAM" id="SSF58104">
    <property type="entry name" value="Methyl-accepting chemotaxis protein (MCP) signaling domain"/>
    <property type="match status" value="1"/>
</dbReference>
<dbReference type="GO" id="GO:0004888">
    <property type="term" value="F:transmembrane signaling receptor activity"/>
    <property type="evidence" value="ECO:0007669"/>
    <property type="project" value="InterPro"/>
</dbReference>
<keyword evidence="6" id="KW-1133">Transmembrane helix</keyword>
<dbReference type="InterPro" id="IPR004090">
    <property type="entry name" value="Chemotax_Me-accpt_rcpt"/>
</dbReference>
<keyword evidence="6" id="KW-0472">Membrane</keyword>
<dbReference type="PROSITE" id="PS50885">
    <property type="entry name" value="HAMP"/>
    <property type="match status" value="1"/>
</dbReference>
<evidence type="ECO:0000256" key="1">
    <source>
        <dbReference type="ARBA" id="ARBA00004370"/>
    </source>
</evidence>
<dbReference type="SMART" id="SM00304">
    <property type="entry name" value="HAMP"/>
    <property type="match status" value="1"/>
</dbReference>
<evidence type="ECO:0000256" key="5">
    <source>
        <dbReference type="SAM" id="Coils"/>
    </source>
</evidence>
<evidence type="ECO:0000259" key="7">
    <source>
        <dbReference type="PROSITE" id="PS50111"/>
    </source>
</evidence>
<dbReference type="EMBL" id="BCNO01000003">
    <property type="protein sequence ID" value="GAQ95797.1"/>
    <property type="molecule type" value="Genomic_DNA"/>
</dbReference>
<dbReference type="GO" id="GO:0007165">
    <property type="term" value="P:signal transduction"/>
    <property type="evidence" value="ECO:0007669"/>
    <property type="project" value="UniProtKB-KW"/>
</dbReference>
<evidence type="ECO:0000313" key="9">
    <source>
        <dbReference type="EMBL" id="GAQ95797.1"/>
    </source>
</evidence>
<dbReference type="OrthoDB" id="358716at2"/>
<dbReference type="SMART" id="SM00283">
    <property type="entry name" value="MA"/>
    <property type="match status" value="1"/>
</dbReference>
<reference evidence="10" key="1">
    <citation type="submission" date="2016-01" db="EMBL/GenBank/DDBJ databases">
        <title>Draft genome sequence of Thermodesulfovibrio aggregans strain TGE-P1.</title>
        <authorList>
            <person name="Sekiguchi Y."/>
            <person name="Ohashi A."/>
            <person name="Matsuura N."/>
            <person name="Tourlousse M.D."/>
        </authorList>
    </citation>
    <scope>NUCLEOTIDE SEQUENCE [LARGE SCALE GENOMIC DNA]</scope>
    <source>
        <strain evidence="10">TGE-P1</strain>
    </source>
</reference>
<accession>A0A0U9HZ35</accession>
<dbReference type="PANTHER" id="PTHR32089:SF112">
    <property type="entry name" value="LYSOZYME-LIKE PROTEIN-RELATED"/>
    <property type="match status" value="1"/>
</dbReference>
<comment type="subcellular location">
    <subcellularLocation>
        <location evidence="1">Membrane</location>
    </subcellularLocation>
</comment>
<organism evidence="9 10">
    <name type="scientific">Thermodesulfovibrio aggregans</name>
    <dbReference type="NCBI Taxonomy" id="86166"/>
    <lineage>
        <taxon>Bacteria</taxon>
        <taxon>Pseudomonadati</taxon>
        <taxon>Nitrospirota</taxon>
        <taxon>Thermodesulfovibrionia</taxon>
        <taxon>Thermodesulfovibrionales</taxon>
        <taxon>Thermodesulfovibrionaceae</taxon>
        <taxon>Thermodesulfovibrio</taxon>
    </lineage>
</organism>
<feature type="coiled-coil region" evidence="5">
    <location>
        <begin position="76"/>
        <end position="129"/>
    </location>
</feature>
<gene>
    <name evidence="9" type="ORF">TAGGR_3273</name>
</gene>
<comment type="caution">
    <text evidence="9">The sequence shown here is derived from an EMBL/GenBank/DDBJ whole genome shotgun (WGS) entry which is preliminary data.</text>
</comment>
<dbReference type="Proteomes" id="UP000054976">
    <property type="component" value="Unassembled WGS sequence"/>
</dbReference>
<sequence>MFKNLTIGKKLTVGFGVVIFLLALSGAITLLQLYSIKTNIKDIDERIDKLNDSVSVRRAILAVINNVKDIMLAEDLKTKQELKKAIDENRAKYKEKIEAIRKTTHTKEGEELLKNIEDAVKDAAQVNNKVIELAMAGKNKEAIEVFNHELSPKLARLEKALDDEVAFHNKKLDARIADVNSIIVKEILVVIILTIASVLIGTGFAIFISRSVKKPVTELKGVLERVAQGDLSVDIKAQSKDELGMISQSLHEAIVSIKKLIAESKTIASSLASSSEQLSSTTEEISRNLKLQTERASQIASAAEEMSQTVVDIAKNASNIAEVSVTTANVAKEGRDMTMNTANEIKVIEGAIQKLSEVINVLGDRSRQIGEIVTVIKDIADQTNLLALNAAIEAARAGEQGRGFAVVADEVRKLAERTAKATDEIAEMIRGIQSEVDVAEVSMEDAKKKVASGVELSNKSAEILGQIFSKAQELQGMIQQIASATEEMSSVTDHITQDIGSIAEGSKEISLAVDQSAQTASDIARLGSELNTAIGRFKV</sequence>
<dbReference type="GO" id="GO:0016020">
    <property type="term" value="C:membrane"/>
    <property type="evidence" value="ECO:0007669"/>
    <property type="project" value="UniProtKB-SubCell"/>
</dbReference>
<dbReference type="CDD" id="cd06225">
    <property type="entry name" value="HAMP"/>
    <property type="match status" value="1"/>
</dbReference>
<evidence type="ECO:0000313" key="10">
    <source>
        <dbReference type="Proteomes" id="UP000054976"/>
    </source>
</evidence>
<dbReference type="Gene3D" id="1.10.287.950">
    <property type="entry name" value="Methyl-accepting chemotaxis protein"/>
    <property type="match status" value="1"/>
</dbReference>
<proteinExistence type="inferred from homology"/>
<dbReference type="InterPro" id="IPR024478">
    <property type="entry name" value="HlyB_4HB_MCP"/>
</dbReference>
<dbReference type="Pfam" id="PF12729">
    <property type="entry name" value="4HB_MCP_1"/>
    <property type="match status" value="1"/>
</dbReference>
<evidence type="ECO:0000256" key="3">
    <source>
        <dbReference type="ARBA" id="ARBA00029447"/>
    </source>
</evidence>
<dbReference type="STRING" id="86166.TAGGR_3273"/>
<evidence type="ECO:0000259" key="8">
    <source>
        <dbReference type="PROSITE" id="PS50885"/>
    </source>
</evidence>
<keyword evidence="6" id="KW-0812">Transmembrane</keyword>
<dbReference type="PROSITE" id="PS50111">
    <property type="entry name" value="CHEMOTAXIS_TRANSDUC_2"/>
    <property type="match status" value="1"/>
</dbReference>
<evidence type="ECO:0000256" key="6">
    <source>
        <dbReference type="SAM" id="Phobius"/>
    </source>
</evidence>
<keyword evidence="5" id="KW-0175">Coiled coil</keyword>
<dbReference type="FunFam" id="1.10.287.950:FF:000001">
    <property type="entry name" value="Methyl-accepting chemotaxis sensory transducer"/>
    <property type="match status" value="1"/>
</dbReference>
<dbReference type="GO" id="GO:0006935">
    <property type="term" value="P:chemotaxis"/>
    <property type="evidence" value="ECO:0007669"/>
    <property type="project" value="InterPro"/>
</dbReference>
<evidence type="ECO:0000256" key="2">
    <source>
        <dbReference type="ARBA" id="ARBA00023224"/>
    </source>
</evidence>